<feature type="region of interest" description="Disordered" evidence="2">
    <location>
        <begin position="53"/>
        <end position="90"/>
    </location>
</feature>
<proteinExistence type="predicted"/>
<keyword evidence="4" id="KW-1185">Reference proteome</keyword>
<protein>
    <submittedName>
        <fullName evidence="3">Unnamed protein product</fullName>
    </submittedName>
</protein>
<evidence type="ECO:0000313" key="4">
    <source>
        <dbReference type="Proteomes" id="UP001165121"/>
    </source>
</evidence>
<dbReference type="Gene3D" id="1.10.287.1490">
    <property type="match status" value="1"/>
</dbReference>
<evidence type="ECO:0000256" key="2">
    <source>
        <dbReference type="SAM" id="MobiDB-lite"/>
    </source>
</evidence>
<comment type="caution">
    <text evidence="3">The sequence shown here is derived from an EMBL/GenBank/DDBJ whole genome shotgun (WGS) entry which is preliminary data.</text>
</comment>
<dbReference type="AlphaFoldDB" id="A0A9W6UC30"/>
<feature type="compositionally biased region" description="Polar residues" evidence="2">
    <location>
        <begin position="364"/>
        <end position="375"/>
    </location>
</feature>
<evidence type="ECO:0000313" key="3">
    <source>
        <dbReference type="EMBL" id="GMF30408.1"/>
    </source>
</evidence>
<dbReference type="Proteomes" id="UP001165121">
    <property type="component" value="Unassembled WGS sequence"/>
</dbReference>
<organism evidence="3 4">
    <name type="scientific">Phytophthora fragariaefolia</name>
    <dbReference type="NCBI Taxonomy" id="1490495"/>
    <lineage>
        <taxon>Eukaryota</taxon>
        <taxon>Sar</taxon>
        <taxon>Stramenopiles</taxon>
        <taxon>Oomycota</taxon>
        <taxon>Peronosporomycetes</taxon>
        <taxon>Peronosporales</taxon>
        <taxon>Peronosporaceae</taxon>
        <taxon>Phytophthora</taxon>
    </lineage>
</organism>
<accession>A0A9W6UC30</accession>
<gene>
    <name evidence="3" type="ORF">Pfra01_000673500</name>
</gene>
<dbReference type="EMBL" id="BSXT01000577">
    <property type="protein sequence ID" value="GMF30408.1"/>
    <property type="molecule type" value="Genomic_DNA"/>
</dbReference>
<keyword evidence="1" id="KW-0175">Coiled coil</keyword>
<feature type="region of interest" description="Disordered" evidence="2">
    <location>
        <begin position="334"/>
        <end position="375"/>
    </location>
</feature>
<sequence>MTQSGSININLGNYRFATIAPYWQLLPPNGITASTFSVYTRYSSFYIMPRTSYEPSSGPPAAPGSRSERPGPDSSTVHTPPVGTQPHLPPITLRDAIAARDKATRGQEEVTALLLCQNQDLAHPKLYLTAHYTELSRLQAEGSDLHSHANLAKASFIPIHDLQIQITHHRAGIQDFERHLARMTHDQDHLQASNNHLASKAELAGTEIHDLQREYADMERDLEDSEELRRISEEDLEAYQRTYNDTVTELNRLRAAHTATPADLDWEVAGRAASNRSAEVARMQLADLLASLQSSEETVDALGQRMPPPNLVRSMRIQLPYYACSVIDRRTSSSSSVIEDAQTVDPVPGSNLVSIDRGRDPEQSESSSTSIYQIE</sequence>
<name>A0A9W6UC30_9STRA</name>
<evidence type="ECO:0000256" key="1">
    <source>
        <dbReference type="SAM" id="Coils"/>
    </source>
</evidence>
<feature type="coiled-coil region" evidence="1">
    <location>
        <begin position="201"/>
        <end position="256"/>
    </location>
</feature>
<reference evidence="3" key="1">
    <citation type="submission" date="2023-04" db="EMBL/GenBank/DDBJ databases">
        <title>Phytophthora fragariaefolia NBRC 109709.</title>
        <authorList>
            <person name="Ichikawa N."/>
            <person name="Sato H."/>
            <person name="Tonouchi N."/>
        </authorList>
    </citation>
    <scope>NUCLEOTIDE SEQUENCE</scope>
    <source>
        <strain evidence="3">NBRC 109709</strain>
    </source>
</reference>